<comment type="caution">
    <text evidence="1">The sequence shown here is derived from an EMBL/GenBank/DDBJ whole genome shotgun (WGS) entry which is preliminary data.</text>
</comment>
<organism evidence="1 2">
    <name type="scientific">Chryseobacterium herbae</name>
    <dbReference type="NCBI Taxonomy" id="2976476"/>
    <lineage>
        <taxon>Bacteria</taxon>
        <taxon>Pseudomonadati</taxon>
        <taxon>Bacteroidota</taxon>
        <taxon>Flavobacteriia</taxon>
        <taxon>Flavobacteriales</taxon>
        <taxon>Weeksellaceae</taxon>
        <taxon>Chryseobacterium group</taxon>
        <taxon>Chryseobacterium</taxon>
    </lineage>
</organism>
<dbReference type="EMBL" id="JAOAMU010000002">
    <property type="protein sequence ID" value="MCT2562055.1"/>
    <property type="molecule type" value="Genomic_DNA"/>
</dbReference>
<keyword evidence="2" id="KW-1185">Reference proteome</keyword>
<accession>A0ABT2ITT4</accession>
<evidence type="ECO:0000313" key="2">
    <source>
        <dbReference type="Proteomes" id="UP001525566"/>
    </source>
</evidence>
<dbReference type="Proteomes" id="UP001525566">
    <property type="component" value="Unassembled WGS sequence"/>
</dbReference>
<gene>
    <name evidence="1" type="ORF">N0B48_09160</name>
</gene>
<name>A0ABT2ITT4_9FLAO</name>
<dbReference type="RefSeq" id="WP_259838427.1">
    <property type="nucleotide sequence ID" value="NZ_JAOAMU010000002.1"/>
</dbReference>
<sequence length="316" mass="36266">MKNLVFLFIVFLMNMNCNDPKNKTTDKTGEEMIQQTAKEKQITYTINANATIPVAIYFNDIKISEENTPLNSSVDVNGYALKNGKYKIKIQIFPVFRRGDTTVSPEDIKSCQFTFGSYVRNRETGDILDPKTYTQLSLRAPDAPVPYFEQEWEVEIKDLPYDLEGWSKGQDLSKMDKKELEKKVVSFHEKVREILNQGSGNKWADLTKKRAAETAVFYYSNPEQQSTSVSENKTNVEKYCTNMMIPLEDYELKLYAGGKLATLERKNHTMEFNHKSPLDIKGWGALIRKGQKSGAADYRILLYLPEGSNEFVIIRK</sequence>
<reference evidence="1 2" key="1">
    <citation type="submission" date="2022-09" db="EMBL/GenBank/DDBJ databases">
        <title>Chryseobacterium oleae sp.nov., isolated from the inter-root soil of Pyrola calliantha H. Andr. in Tibet.</title>
        <authorList>
            <person name="Li Z."/>
        </authorList>
    </citation>
    <scope>NUCLEOTIDE SEQUENCE [LARGE SCALE GENOMIC DNA]</scope>
    <source>
        <strain evidence="2">pc1-10</strain>
    </source>
</reference>
<proteinExistence type="predicted"/>
<evidence type="ECO:0000313" key="1">
    <source>
        <dbReference type="EMBL" id="MCT2562055.1"/>
    </source>
</evidence>
<protein>
    <submittedName>
        <fullName evidence="1">Uncharacterized protein</fullName>
    </submittedName>
</protein>